<dbReference type="SUPFAM" id="SSF50249">
    <property type="entry name" value="Nucleic acid-binding proteins"/>
    <property type="match status" value="1"/>
</dbReference>
<feature type="coiled-coil region" evidence="21">
    <location>
        <begin position="791"/>
        <end position="818"/>
    </location>
</feature>
<dbReference type="GO" id="GO:0046872">
    <property type="term" value="F:metal ion binding"/>
    <property type="evidence" value="ECO:0007669"/>
    <property type="project" value="UniProtKB-KW"/>
</dbReference>
<dbReference type="InterPro" id="IPR014143">
    <property type="entry name" value="NHEJ_ligase_prk"/>
</dbReference>
<evidence type="ECO:0000256" key="12">
    <source>
        <dbReference type="ARBA" id="ARBA00022840"/>
    </source>
</evidence>
<dbReference type="CDD" id="cd04862">
    <property type="entry name" value="PaeLigD_Pol_like"/>
    <property type="match status" value="1"/>
</dbReference>
<keyword evidence="13" id="KW-0239">DNA-directed DNA polymerase</keyword>
<evidence type="ECO:0000256" key="11">
    <source>
        <dbReference type="ARBA" id="ARBA00022839"/>
    </source>
</evidence>
<dbReference type="CDD" id="cd07971">
    <property type="entry name" value="OBF_DNA_ligase_LigD"/>
    <property type="match status" value="1"/>
</dbReference>
<dbReference type="InterPro" id="IPR014145">
    <property type="entry name" value="LigD_pol_dom"/>
</dbReference>
<proteinExistence type="predicted"/>
<dbReference type="InterPro" id="IPR012309">
    <property type="entry name" value="DNA_ligase_ATP-dep_C"/>
</dbReference>
<evidence type="ECO:0000256" key="21">
    <source>
        <dbReference type="SAM" id="Coils"/>
    </source>
</evidence>
<dbReference type="Gene3D" id="3.30.1490.70">
    <property type="match status" value="1"/>
</dbReference>
<keyword evidence="15" id="KW-0233">DNA recombination</keyword>
<dbReference type="GO" id="GO:0003677">
    <property type="term" value="F:DNA binding"/>
    <property type="evidence" value="ECO:0007669"/>
    <property type="project" value="UniProtKB-KW"/>
</dbReference>
<dbReference type="GO" id="GO:0003910">
    <property type="term" value="F:DNA ligase (ATP) activity"/>
    <property type="evidence" value="ECO:0007669"/>
    <property type="project" value="UniProtKB-EC"/>
</dbReference>
<dbReference type="NCBIfam" id="TIGR02776">
    <property type="entry name" value="NHEJ_ligase_prk"/>
    <property type="match status" value="1"/>
</dbReference>
<evidence type="ECO:0000256" key="19">
    <source>
        <dbReference type="ARBA" id="ARBA00029943"/>
    </source>
</evidence>
<dbReference type="Proteomes" id="UP001143328">
    <property type="component" value="Unassembled WGS sequence"/>
</dbReference>
<comment type="cofactor">
    <cofactor evidence="1">
        <name>Mn(2+)</name>
        <dbReference type="ChEBI" id="CHEBI:29035"/>
    </cofactor>
</comment>
<dbReference type="Gene3D" id="2.40.50.140">
    <property type="entry name" value="Nucleic acid-binding proteins"/>
    <property type="match status" value="1"/>
</dbReference>
<keyword evidence="4" id="KW-0808">Transferase</keyword>
<name>A0A9W6K6N5_9PSED</name>
<evidence type="ECO:0000256" key="18">
    <source>
        <dbReference type="ARBA" id="ARBA00023268"/>
    </source>
</evidence>
<dbReference type="GO" id="GO:0006310">
    <property type="term" value="P:DNA recombination"/>
    <property type="evidence" value="ECO:0007669"/>
    <property type="project" value="UniProtKB-KW"/>
</dbReference>
<feature type="region of interest" description="Disordered" evidence="22">
    <location>
        <begin position="183"/>
        <end position="216"/>
    </location>
</feature>
<comment type="catalytic activity">
    <reaction evidence="20">
        <text>ATP + (deoxyribonucleotide)n-3'-hydroxyl + 5'-phospho-(deoxyribonucleotide)m = (deoxyribonucleotide)n+m + AMP + diphosphate.</text>
        <dbReference type="EC" id="6.5.1.1"/>
    </reaction>
</comment>
<feature type="region of interest" description="Disordered" evidence="22">
    <location>
        <begin position="1"/>
        <end position="30"/>
    </location>
</feature>
<organism evidence="24 25">
    <name type="scientific">Pseudomonas turukhanskensis</name>
    <dbReference type="NCBI Taxonomy" id="1806536"/>
    <lineage>
        <taxon>Bacteria</taxon>
        <taxon>Pseudomonadati</taxon>
        <taxon>Pseudomonadota</taxon>
        <taxon>Gammaproteobacteria</taxon>
        <taxon>Pseudomonadales</taxon>
        <taxon>Pseudomonadaceae</taxon>
        <taxon>Pseudomonas</taxon>
    </lineage>
</organism>
<dbReference type="Pfam" id="PF01068">
    <property type="entry name" value="DNA_ligase_A_M"/>
    <property type="match status" value="1"/>
</dbReference>
<keyword evidence="11" id="KW-0269">Exonuclease</keyword>
<dbReference type="CDD" id="cd07906">
    <property type="entry name" value="Adenylation_DNA_ligase_LigD_LigC"/>
    <property type="match status" value="1"/>
</dbReference>
<evidence type="ECO:0000256" key="4">
    <source>
        <dbReference type="ARBA" id="ARBA00022679"/>
    </source>
</evidence>
<dbReference type="GO" id="GO:0003887">
    <property type="term" value="F:DNA-directed DNA polymerase activity"/>
    <property type="evidence" value="ECO:0007669"/>
    <property type="project" value="UniProtKB-KW"/>
</dbReference>
<dbReference type="NCBIfam" id="TIGR02779">
    <property type="entry name" value="NHEJ_ligase_lig"/>
    <property type="match status" value="1"/>
</dbReference>
<feature type="domain" description="ATP-dependent DNA ligase family profile" evidence="23">
    <location>
        <begin position="311"/>
        <end position="402"/>
    </location>
</feature>
<dbReference type="EMBL" id="BSFN01000004">
    <property type="protein sequence ID" value="GLK88994.1"/>
    <property type="molecule type" value="Genomic_DNA"/>
</dbReference>
<protein>
    <recommendedName>
        <fullName evidence="2">DNA ligase (ATP)</fullName>
        <ecNumber evidence="2">6.5.1.1</ecNumber>
    </recommendedName>
    <alternativeName>
        <fullName evidence="19">NHEJ DNA polymerase</fullName>
    </alternativeName>
</protein>
<keyword evidence="5" id="KW-0548">Nucleotidyltransferase</keyword>
<evidence type="ECO:0000313" key="24">
    <source>
        <dbReference type="EMBL" id="GLK88994.1"/>
    </source>
</evidence>
<dbReference type="Gene3D" id="3.30.470.30">
    <property type="entry name" value="DNA ligase/mRNA capping enzyme"/>
    <property type="match status" value="1"/>
</dbReference>
<sequence length="842" mass="93896">MAMSEYNRKRNFSITSEPPEDTARKPRKSPGALRFVIQKHDASHLHYDFRLELDGTLKSWAIPKGPSLDPADKRLAVHVEDHPLGYANFEGSIPKGQYGAGDVIVWDHGVWQPHGDAQASYKAGKLKFSLVGEKLTGDWTLVRTRLKGSGDKEQWLLIKERDDVARPASEYSVVDELPKSVLSGNQVGSGKKTKAKPSTRKVSKADTQAANHPLGDIPDTFKPQLATLVTQPPAGEWVYEIKFDGYRMLARIQGGEVRLFTRNGHDWTTRLPKQADALRALKLGDSWLDGEVVVLNDDGLPDFQALQNAFDADNAQPILYYLFDAPYLNGQDLRQEPLQARRDALHKVLKQKRGPLRFSKDFVANHEDIVQSACSMRLEGVIGKRAGSPYVSRRSDDWIKLKCRLRQEFVVIGYTEPKGSRSGFGALLLGVYEDSKLRYAGRVGTGFDEQRLQQLLKQMNALKRNESPLAKPLSAALARGVQWLKPSLVAEVEFAEWTREGVVRQASFIAERTDKPAKQINREQAVSPPAATPTKGKKKAASNGRQTMDEVSVSHPERVIDAQSGTQKIELAQFYHDIGQWILPHLQGRPVSLLRAPDGVEGEQFFQKHAQHLAIPHITHLDKKIDPGHAELMQIDSLPALIGAVQMGCIELHTWGASSATVDKPDRLILDLDPDPALPWRSMLEATNLTLAVLDELGLEAWLKTSGGKGLHIVVPLAKSAGWDTVKGFAKALATFMTKQIPERFTDKMGPQNRVGKIFVDYLRNQRGASTASAYSVRARPGLGVSTPIRRDELNELKSAAQWTLDNLRERLDGLKQDPWHDYHNKQRITRAHWKKLGAEPV</sequence>
<keyword evidence="17" id="KW-0464">Manganese</keyword>
<evidence type="ECO:0000256" key="16">
    <source>
        <dbReference type="ARBA" id="ARBA00023204"/>
    </source>
</evidence>
<evidence type="ECO:0000313" key="25">
    <source>
        <dbReference type="Proteomes" id="UP001143328"/>
    </source>
</evidence>
<evidence type="ECO:0000256" key="8">
    <source>
        <dbReference type="ARBA" id="ARBA00022741"/>
    </source>
</evidence>
<evidence type="ECO:0000256" key="7">
    <source>
        <dbReference type="ARBA" id="ARBA00022723"/>
    </source>
</evidence>
<dbReference type="GO" id="GO:0004527">
    <property type="term" value="F:exonuclease activity"/>
    <property type="evidence" value="ECO:0007669"/>
    <property type="project" value="UniProtKB-KW"/>
</dbReference>
<dbReference type="GO" id="GO:0005524">
    <property type="term" value="F:ATP binding"/>
    <property type="evidence" value="ECO:0007669"/>
    <property type="project" value="UniProtKB-KW"/>
</dbReference>
<evidence type="ECO:0000256" key="1">
    <source>
        <dbReference type="ARBA" id="ARBA00001936"/>
    </source>
</evidence>
<keyword evidence="7" id="KW-0479">Metal-binding</keyword>
<dbReference type="PANTHER" id="PTHR42705:SF2">
    <property type="entry name" value="BIFUNCTIONAL NON-HOMOLOGOUS END JOINING PROTEIN LIGD"/>
    <property type="match status" value="1"/>
</dbReference>
<keyword evidence="21" id="KW-0175">Coiled coil</keyword>
<dbReference type="EC" id="6.5.1.1" evidence="2"/>
<evidence type="ECO:0000256" key="22">
    <source>
        <dbReference type="SAM" id="MobiDB-lite"/>
    </source>
</evidence>
<keyword evidence="10" id="KW-0378">Hydrolase</keyword>
<evidence type="ECO:0000256" key="2">
    <source>
        <dbReference type="ARBA" id="ARBA00012727"/>
    </source>
</evidence>
<accession>A0A9W6K6N5</accession>
<keyword evidence="3 24" id="KW-0436">Ligase</keyword>
<evidence type="ECO:0000256" key="3">
    <source>
        <dbReference type="ARBA" id="ARBA00022598"/>
    </source>
</evidence>
<dbReference type="Pfam" id="PF04679">
    <property type="entry name" value="DNA_ligase_A_C"/>
    <property type="match status" value="1"/>
</dbReference>
<keyword evidence="6" id="KW-0540">Nuclease</keyword>
<keyword evidence="8" id="KW-0547">Nucleotide-binding</keyword>
<dbReference type="InterPro" id="IPR012310">
    <property type="entry name" value="DNA_ligase_ATP-dep_cent"/>
</dbReference>
<dbReference type="GO" id="GO:0006281">
    <property type="term" value="P:DNA repair"/>
    <property type="evidence" value="ECO:0007669"/>
    <property type="project" value="UniProtKB-KW"/>
</dbReference>
<dbReference type="Pfam" id="PF21686">
    <property type="entry name" value="LigD_Prim-Pol"/>
    <property type="match status" value="1"/>
</dbReference>
<keyword evidence="12" id="KW-0067">ATP-binding</keyword>
<feature type="region of interest" description="Disordered" evidence="22">
    <location>
        <begin position="520"/>
        <end position="554"/>
    </location>
</feature>
<evidence type="ECO:0000256" key="5">
    <source>
        <dbReference type="ARBA" id="ARBA00022695"/>
    </source>
</evidence>
<evidence type="ECO:0000259" key="23">
    <source>
        <dbReference type="PROSITE" id="PS50160"/>
    </source>
</evidence>
<keyword evidence="18" id="KW-0511">Multifunctional enzyme</keyword>
<evidence type="ECO:0000256" key="13">
    <source>
        <dbReference type="ARBA" id="ARBA00022932"/>
    </source>
</evidence>
<keyword evidence="9" id="KW-0227">DNA damage</keyword>
<evidence type="ECO:0000256" key="17">
    <source>
        <dbReference type="ARBA" id="ARBA00023211"/>
    </source>
</evidence>
<evidence type="ECO:0000256" key="20">
    <source>
        <dbReference type="ARBA" id="ARBA00034003"/>
    </source>
</evidence>
<comment type="caution">
    <text evidence="24">The sequence shown here is derived from an EMBL/GenBank/DDBJ whole genome shotgun (WGS) entry which is preliminary data.</text>
</comment>
<dbReference type="PROSITE" id="PS50160">
    <property type="entry name" value="DNA_LIGASE_A3"/>
    <property type="match status" value="1"/>
</dbReference>
<dbReference type="InterPro" id="IPR014146">
    <property type="entry name" value="LigD_ligase_dom"/>
</dbReference>
<reference evidence="24" key="2">
    <citation type="submission" date="2023-01" db="EMBL/GenBank/DDBJ databases">
        <authorList>
            <person name="Sun Q."/>
            <person name="Evtushenko L."/>
        </authorList>
    </citation>
    <scope>NUCLEOTIDE SEQUENCE</scope>
    <source>
        <strain evidence="24">VKM B-2935</strain>
    </source>
</reference>
<dbReference type="NCBIfam" id="TIGR02777">
    <property type="entry name" value="LigD_PE_dom"/>
    <property type="match status" value="1"/>
</dbReference>
<reference evidence="24" key="1">
    <citation type="journal article" date="2014" name="Int. J. Syst. Evol. Microbiol.">
        <title>Complete genome sequence of Corynebacterium casei LMG S-19264T (=DSM 44701T), isolated from a smear-ripened cheese.</title>
        <authorList>
            <consortium name="US DOE Joint Genome Institute (JGI-PGF)"/>
            <person name="Walter F."/>
            <person name="Albersmeier A."/>
            <person name="Kalinowski J."/>
            <person name="Ruckert C."/>
        </authorList>
    </citation>
    <scope>NUCLEOTIDE SEQUENCE</scope>
    <source>
        <strain evidence="24">VKM B-2935</strain>
    </source>
</reference>
<keyword evidence="16" id="KW-0234">DNA repair</keyword>
<keyword evidence="14" id="KW-0238">DNA-binding</keyword>
<evidence type="ECO:0000256" key="6">
    <source>
        <dbReference type="ARBA" id="ARBA00022722"/>
    </source>
</evidence>
<evidence type="ECO:0000256" key="14">
    <source>
        <dbReference type="ARBA" id="ARBA00023125"/>
    </source>
</evidence>
<keyword evidence="25" id="KW-1185">Reference proteome</keyword>
<dbReference type="InterPro" id="IPR033651">
    <property type="entry name" value="PaeLigD_Pol-like"/>
</dbReference>
<dbReference type="InterPro" id="IPR014144">
    <property type="entry name" value="LigD_PE_domain"/>
</dbReference>
<dbReference type="InterPro" id="IPR012340">
    <property type="entry name" value="NA-bd_OB-fold"/>
</dbReference>
<dbReference type="NCBIfam" id="TIGR02778">
    <property type="entry name" value="ligD_pol"/>
    <property type="match status" value="1"/>
</dbReference>
<evidence type="ECO:0000256" key="9">
    <source>
        <dbReference type="ARBA" id="ARBA00022763"/>
    </source>
</evidence>
<gene>
    <name evidence="24" type="primary">ligD</name>
    <name evidence="24" type="ORF">GCM10017655_20560</name>
</gene>
<dbReference type="InterPro" id="IPR052171">
    <property type="entry name" value="NHEJ_LigD"/>
</dbReference>
<dbReference type="PANTHER" id="PTHR42705">
    <property type="entry name" value="BIFUNCTIONAL NON-HOMOLOGOUS END JOINING PROTEIN LIGD"/>
    <property type="match status" value="1"/>
</dbReference>
<dbReference type="SUPFAM" id="SSF56091">
    <property type="entry name" value="DNA ligase/mRNA capping enzyme, catalytic domain"/>
    <property type="match status" value="1"/>
</dbReference>
<dbReference type="NCBIfam" id="NF004628">
    <property type="entry name" value="PRK05972.1"/>
    <property type="match status" value="1"/>
</dbReference>
<evidence type="ECO:0000256" key="15">
    <source>
        <dbReference type="ARBA" id="ARBA00023172"/>
    </source>
</evidence>
<dbReference type="Pfam" id="PF13298">
    <property type="entry name" value="LigD_N"/>
    <property type="match status" value="1"/>
</dbReference>
<dbReference type="AlphaFoldDB" id="A0A9W6K6N5"/>
<dbReference type="Gene3D" id="3.90.920.10">
    <property type="entry name" value="DNA primase, PRIM domain"/>
    <property type="match status" value="1"/>
</dbReference>
<feature type="compositionally biased region" description="Basic residues" evidence="22">
    <location>
        <begin position="191"/>
        <end position="202"/>
    </location>
</feature>
<evidence type="ECO:0000256" key="10">
    <source>
        <dbReference type="ARBA" id="ARBA00022801"/>
    </source>
</evidence>